<keyword evidence="1" id="KW-0732">Signal</keyword>
<dbReference type="AlphaFoldDB" id="A0AA39J7W5"/>
<dbReference type="PROSITE" id="PS50842">
    <property type="entry name" value="EXPANSIN_EG45"/>
    <property type="match status" value="1"/>
</dbReference>
<organism evidence="3 4">
    <name type="scientific">Armillaria borealis</name>
    <dbReference type="NCBI Taxonomy" id="47425"/>
    <lineage>
        <taxon>Eukaryota</taxon>
        <taxon>Fungi</taxon>
        <taxon>Dikarya</taxon>
        <taxon>Basidiomycota</taxon>
        <taxon>Agaricomycotina</taxon>
        <taxon>Agaricomycetes</taxon>
        <taxon>Agaricomycetidae</taxon>
        <taxon>Agaricales</taxon>
        <taxon>Marasmiineae</taxon>
        <taxon>Physalacriaceae</taxon>
        <taxon>Armillaria</taxon>
    </lineage>
</organism>
<feature type="domain" description="Expansin-like EG45" evidence="2">
    <location>
        <begin position="37"/>
        <end position="152"/>
    </location>
</feature>
<dbReference type="SUPFAM" id="SSF50685">
    <property type="entry name" value="Barwin-like endoglucanases"/>
    <property type="match status" value="1"/>
</dbReference>
<dbReference type="Proteomes" id="UP001175226">
    <property type="component" value="Unassembled WGS sequence"/>
</dbReference>
<evidence type="ECO:0000256" key="1">
    <source>
        <dbReference type="SAM" id="SignalP"/>
    </source>
</evidence>
<dbReference type="Gene3D" id="2.40.40.10">
    <property type="entry name" value="RlpA-like domain"/>
    <property type="match status" value="1"/>
</dbReference>
<gene>
    <name evidence="3" type="ORF">EV421DRAFT_1892064</name>
</gene>
<dbReference type="EMBL" id="JAUEPT010000046">
    <property type="protein sequence ID" value="KAK0437800.1"/>
    <property type="molecule type" value="Genomic_DNA"/>
</dbReference>
<name>A0AA39J7W5_9AGAR</name>
<accession>A0AA39J7W5</accession>
<dbReference type="CDD" id="cd22278">
    <property type="entry name" value="DPBB_GH45_endoglucanase"/>
    <property type="match status" value="1"/>
</dbReference>
<evidence type="ECO:0000313" key="3">
    <source>
        <dbReference type="EMBL" id="KAK0437800.1"/>
    </source>
</evidence>
<evidence type="ECO:0000259" key="2">
    <source>
        <dbReference type="PROSITE" id="PS50842"/>
    </source>
</evidence>
<protein>
    <submittedName>
        <fullName evidence="3">Endoglucanase V-like protein</fullName>
    </submittedName>
</protein>
<feature type="signal peptide" evidence="1">
    <location>
        <begin position="1"/>
        <end position="17"/>
    </location>
</feature>
<feature type="chain" id="PRO_5041454790" evidence="1">
    <location>
        <begin position="18"/>
        <end position="183"/>
    </location>
</feature>
<dbReference type="InterPro" id="IPR007112">
    <property type="entry name" value="Expansin/allergen_DPBB_dom"/>
</dbReference>
<dbReference type="Pfam" id="PF22514">
    <property type="entry name" value="EXPB1_D1"/>
    <property type="match status" value="1"/>
</dbReference>
<sequence>MLKLGAILLALAASSLAGYVQKTSGKASFTHYSGCGSPACGKTATGYTAAINQLAFGSSSGLGAGDACGRCFAITDPYSTSYTGPFTTIVVKVTDLCPVSGNEQWCGQTQSSSTNSFGMPFHFDICEDTGGSAKFFPSGHGALTGSFEEVSCSTCSLWNGACLTGESASFWPATGCGNQGTAP</sequence>
<proteinExistence type="predicted"/>
<evidence type="ECO:0000313" key="4">
    <source>
        <dbReference type="Proteomes" id="UP001175226"/>
    </source>
</evidence>
<comment type="caution">
    <text evidence="3">The sequence shown here is derived from an EMBL/GenBank/DDBJ whole genome shotgun (WGS) entry which is preliminary data.</text>
</comment>
<keyword evidence="4" id="KW-1185">Reference proteome</keyword>
<reference evidence="3" key="1">
    <citation type="submission" date="2023-06" db="EMBL/GenBank/DDBJ databases">
        <authorList>
            <consortium name="Lawrence Berkeley National Laboratory"/>
            <person name="Ahrendt S."/>
            <person name="Sahu N."/>
            <person name="Indic B."/>
            <person name="Wong-Bajracharya J."/>
            <person name="Merenyi Z."/>
            <person name="Ke H.-M."/>
            <person name="Monk M."/>
            <person name="Kocsube S."/>
            <person name="Drula E."/>
            <person name="Lipzen A."/>
            <person name="Balint B."/>
            <person name="Henrissat B."/>
            <person name="Andreopoulos B."/>
            <person name="Martin F.M."/>
            <person name="Harder C.B."/>
            <person name="Rigling D."/>
            <person name="Ford K.L."/>
            <person name="Foster G.D."/>
            <person name="Pangilinan J."/>
            <person name="Papanicolaou A."/>
            <person name="Barry K."/>
            <person name="LaButti K."/>
            <person name="Viragh M."/>
            <person name="Koriabine M."/>
            <person name="Yan M."/>
            <person name="Riley R."/>
            <person name="Champramary S."/>
            <person name="Plett K.L."/>
            <person name="Tsai I.J."/>
            <person name="Slot J."/>
            <person name="Sipos G."/>
            <person name="Plett J."/>
            <person name="Nagy L.G."/>
            <person name="Grigoriev I.V."/>
        </authorList>
    </citation>
    <scope>NUCLEOTIDE SEQUENCE</scope>
    <source>
        <strain evidence="3">FPL87.14</strain>
    </source>
</reference>
<dbReference type="InterPro" id="IPR036908">
    <property type="entry name" value="RlpA-like_sf"/>
</dbReference>